<dbReference type="PRINTS" id="PR00598">
    <property type="entry name" value="HTHMARR"/>
</dbReference>
<protein>
    <submittedName>
        <fullName evidence="5">HTH-type transcriptional regulator Rv2887</fullName>
    </submittedName>
</protein>
<dbReference type="PANTHER" id="PTHR42756:SF1">
    <property type="entry name" value="TRANSCRIPTIONAL REPRESSOR OF EMRAB OPERON"/>
    <property type="match status" value="1"/>
</dbReference>
<evidence type="ECO:0000313" key="6">
    <source>
        <dbReference type="Proteomes" id="UP001458946"/>
    </source>
</evidence>
<dbReference type="Proteomes" id="UP001458946">
    <property type="component" value="Unassembled WGS sequence"/>
</dbReference>
<reference evidence="5 6" key="1">
    <citation type="submission" date="2024-02" db="EMBL/GenBank/DDBJ databases">
        <title>Deinococcus xinjiangensis NBRC 107630.</title>
        <authorList>
            <person name="Ichikawa N."/>
            <person name="Katano-Makiyama Y."/>
            <person name="Hidaka K."/>
        </authorList>
    </citation>
    <scope>NUCLEOTIDE SEQUENCE [LARGE SCALE GENOMIC DNA]</scope>
    <source>
        <strain evidence="5 6">NBRC 107630</strain>
    </source>
</reference>
<dbReference type="SUPFAM" id="SSF46785">
    <property type="entry name" value="Winged helix' DNA-binding domain"/>
    <property type="match status" value="1"/>
</dbReference>
<name>A0ABP9VCG8_9DEIO</name>
<keyword evidence="1" id="KW-0805">Transcription regulation</keyword>
<dbReference type="PROSITE" id="PS50995">
    <property type="entry name" value="HTH_MARR_2"/>
    <property type="match status" value="1"/>
</dbReference>
<sequence>MQERLGLVIKRAERAMMSAKEQALRPLDLTVPQFAALSNLAQHPGANGAELARQSLVTPQNMTTILSNLESKGYIARTPHPYHRKMLETKLTPEGLEVLRRGEQSTLEVEQRFAKGLTAQQREQLSQALEFMIQNLYD</sequence>
<dbReference type="Gene3D" id="1.10.10.10">
    <property type="entry name" value="Winged helix-like DNA-binding domain superfamily/Winged helix DNA-binding domain"/>
    <property type="match status" value="1"/>
</dbReference>
<evidence type="ECO:0000256" key="3">
    <source>
        <dbReference type="ARBA" id="ARBA00023163"/>
    </source>
</evidence>
<keyword evidence="6" id="KW-1185">Reference proteome</keyword>
<dbReference type="InterPro" id="IPR036390">
    <property type="entry name" value="WH_DNA-bd_sf"/>
</dbReference>
<accession>A0ABP9VCG8</accession>
<gene>
    <name evidence="5" type="ORF">Dxin01_02679</name>
</gene>
<evidence type="ECO:0000259" key="4">
    <source>
        <dbReference type="PROSITE" id="PS50995"/>
    </source>
</evidence>
<dbReference type="InterPro" id="IPR000835">
    <property type="entry name" value="HTH_MarR-typ"/>
</dbReference>
<dbReference type="SMART" id="SM00347">
    <property type="entry name" value="HTH_MARR"/>
    <property type="match status" value="1"/>
</dbReference>
<feature type="domain" description="HTH marR-type" evidence="4">
    <location>
        <begin position="2"/>
        <end position="134"/>
    </location>
</feature>
<evidence type="ECO:0000313" key="5">
    <source>
        <dbReference type="EMBL" id="GAA5502932.1"/>
    </source>
</evidence>
<keyword evidence="2" id="KW-0238">DNA-binding</keyword>
<proteinExistence type="predicted"/>
<dbReference type="PANTHER" id="PTHR42756">
    <property type="entry name" value="TRANSCRIPTIONAL REGULATOR, MARR"/>
    <property type="match status" value="1"/>
</dbReference>
<dbReference type="RefSeq" id="WP_353542904.1">
    <property type="nucleotide sequence ID" value="NZ_BAABRN010000033.1"/>
</dbReference>
<dbReference type="InterPro" id="IPR036388">
    <property type="entry name" value="WH-like_DNA-bd_sf"/>
</dbReference>
<dbReference type="EMBL" id="BAABRN010000033">
    <property type="protein sequence ID" value="GAA5502932.1"/>
    <property type="molecule type" value="Genomic_DNA"/>
</dbReference>
<evidence type="ECO:0000256" key="1">
    <source>
        <dbReference type="ARBA" id="ARBA00023015"/>
    </source>
</evidence>
<dbReference type="Pfam" id="PF01047">
    <property type="entry name" value="MarR"/>
    <property type="match status" value="1"/>
</dbReference>
<comment type="caution">
    <text evidence="5">The sequence shown here is derived from an EMBL/GenBank/DDBJ whole genome shotgun (WGS) entry which is preliminary data.</text>
</comment>
<evidence type="ECO:0000256" key="2">
    <source>
        <dbReference type="ARBA" id="ARBA00023125"/>
    </source>
</evidence>
<organism evidence="5 6">
    <name type="scientific">Deinococcus xinjiangensis</name>
    <dbReference type="NCBI Taxonomy" id="457454"/>
    <lineage>
        <taxon>Bacteria</taxon>
        <taxon>Thermotogati</taxon>
        <taxon>Deinococcota</taxon>
        <taxon>Deinococci</taxon>
        <taxon>Deinococcales</taxon>
        <taxon>Deinococcaceae</taxon>
        <taxon>Deinococcus</taxon>
    </lineage>
</organism>
<keyword evidence="3" id="KW-0804">Transcription</keyword>